<dbReference type="FunFam" id="1.10.3270.10:FF:000001">
    <property type="entry name" value="3-hydroxy-3-methylglutaryl coenzyme A reductase"/>
    <property type="match status" value="1"/>
</dbReference>
<name>A0A1E4S5T0_CYBJN</name>
<dbReference type="InterPro" id="IPR023076">
    <property type="entry name" value="HMG_CoA_Rdtase_CS"/>
</dbReference>
<reference evidence="11 12" key="1">
    <citation type="journal article" date="2016" name="Proc. Natl. Acad. Sci. U.S.A.">
        <title>Comparative genomics of biotechnologically important yeasts.</title>
        <authorList>
            <person name="Riley R."/>
            <person name="Haridas S."/>
            <person name="Wolfe K.H."/>
            <person name="Lopes M.R."/>
            <person name="Hittinger C.T."/>
            <person name="Goeker M."/>
            <person name="Salamov A.A."/>
            <person name="Wisecaver J.H."/>
            <person name="Long T.M."/>
            <person name="Calvey C.H."/>
            <person name="Aerts A.L."/>
            <person name="Barry K.W."/>
            <person name="Choi C."/>
            <person name="Clum A."/>
            <person name="Coughlan A.Y."/>
            <person name="Deshpande S."/>
            <person name="Douglass A.P."/>
            <person name="Hanson S.J."/>
            <person name="Klenk H.-P."/>
            <person name="LaButti K.M."/>
            <person name="Lapidus A."/>
            <person name="Lindquist E.A."/>
            <person name="Lipzen A.M."/>
            <person name="Meier-Kolthoff J.P."/>
            <person name="Ohm R.A."/>
            <person name="Otillar R.P."/>
            <person name="Pangilinan J.L."/>
            <person name="Peng Y."/>
            <person name="Rokas A."/>
            <person name="Rosa C.A."/>
            <person name="Scheuner C."/>
            <person name="Sibirny A.A."/>
            <person name="Slot J.C."/>
            <person name="Stielow J.B."/>
            <person name="Sun H."/>
            <person name="Kurtzman C.P."/>
            <person name="Blackwell M."/>
            <person name="Grigoriev I.V."/>
            <person name="Jeffries T.W."/>
        </authorList>
    </citation>
    <scope>NUCLEOTIDE SEQUENCE [LARGE SCALE GENOMIC DNA]</scope>
    <source>
        <strain evidence="12">ATCC 18201 / CBS 1600 / BCRC 20928 / JCM 3617 / NBRC 0987 / NRRL Y-1542</strain>
    </source>
</reference>
<dbReference type="PROSITE" id="PS00318">
    <property type="entry name" value="HMG_COA_REDUCTASE_2"/>
    <property type="match status" value="1"/>
</dbReference>
<dbReference type="GO" id="GO:0015936">
    <property type="term" value="P:coenzyme A metabolic process"/>
    <property type="evidence" value="ECO:0007669"/>
    <property type="project" value="InterPro"/>
</dbReference>
<dbReference type="FunFam" id="3.90.770.10:FF:000001">
    <property type="entry name" value="3-hydroxy-3-methylglutaryl coenzyme A reductase"/>
    <property type="match status" value="1"/>
</dbReference>
<feature type="domain" description="SSD" evidence="10">
    <location>
        <begin position="113"/>
        <end position="280"/>
    </location>
</feature>
<dbReference type="PANTHER" id="PTHR10572">
    <property type="entry name" value="3-HYDROXY-3-METHYLGLUTARYL-COENZYME A REDUCTASE"/>
    <property type="match status" value="1"/>
</dbReference>
<feature type="transmembrane region" description="Helical" evidence="9">
    <location>
        <begin position="114"/>
        <end position="133"/>
    </location>
</feature>
<dbReference type="AlphaFoldDB" id="A0A1E4S5T0"/>
<evidence type="ECO:0000256" key="4">
    <source>
        <dbReference type="ARBA" id="ARBA00022824"/>
    </source>
</evidence>
<dbReference type="SUPFAM" id="SSF55035">
    <property type="entry name" value="NAD-binding domain of HMG-CoA reductase"/>
    <property type="match status" value="1"/>
</dbReference>
<dbReference type="PROSITE" id="PS50156">
    <property type="entry name" value="SSD"/>
    <property type="match status" value="1"/>
</dbReference>
<evidence type="ECO:0000313" key="12">
    <source>
        <dbReference type="Proteomes" id="UP000094389"/>
    </source>
</evidence>
<keyword evidence="12" id="KW-1185">Reference proteome</keyword>
<dbReference type="NCBIfam" id="TIGR00533">
    <property type="entry name" value="HMG_CoA_R_NADP"/>
    <property type="match status" value="1"/>
</dbReference>
<keyword evidence="7 9" id="KW-0560">Oxidoreductase</keyword>
<dbReference type="Proteomes" id="UP000094389">
    <property type="component" value="Unassembled WGS sequence"/>
</dbReference>
<dbReference type="InterPro" id="IPR023074">
    <property type="entry name" value="HMG_CoA_Rdtase_cat_sf"/>
</dbReference>
<evidence type="ECO:0000256" key="1">
    <source>
        <dbReference type="ARBA" id="ARBA00004477"/>
    </source>
</evidence>
<evidence type="ECO:0000256" key="5">
    <source>
        <dbReference type="ARBA" id="ARBA00022857"/>
    </source>
</evidence>
<evidence type="ECO:0000256" key="2">
    <source>
        <dbReference type="ARBA" id="ARBA00007661"/>
    </source>
</evidence>
<keyword evidence="5 9" id="KW-0521">NADP</keyword>
<keyword evidence="3 9" id="KW-0812">Transmembrane</keyword>
<dbReference type="EC" id="1.1.1.34" evidence="9"/>
<keyword evidence="4 9" id="KW-0256">Endoplasmic reticulum</keyword>
<comment type="subcellular location">
    <subcellularLocation>
        <location evidence="1 9">Endoplasmic reticulum membrane</location>
        <topology evidence="1 9">Multi-pass membrane protein</topology>
    </subcellularLocation>
</comment>
<feature type="transmembrane region" description="Helical" evidence="9">
    <location>
        <begin position="422"/>
        <end position="442"/>
    </location>
</feature>
<dbReference type="Gene3D" id="3.90.770.10">
    <property type="entry name" value="3-hydroxy-3-methylglutaryl-coenzyme A Reductase, Chain A, domain 2"/>
    <property type="match status" value="1"/>
</dbReference>
<comment type="catalytic activity">
    <reaction evidence="9">
        <text>(R)-mevalonate + 2 NADP(+) + CoA = (3S)-3-hydroxy-3-methylglutaryl-CoA + 2 NADPH + 2 H(+)</text>
        <dbReference type="Rhea" id="RHEA:15989"/>
        <dbReference type="ChEBI" id="CHEBI:15378"/>
        <dbReference type="ChEBI" id="CHEBI:36464"/>
        <dbReference type="ChEBI" id="CHEBI:43074"/>
        <dbReference type="ChEBI" id="CHEBI:57287"/>
        <dbReference type="ChEBI" id="CHEBI:57783"/>
        <dbReference type="ChEBI" id="CHEBI:58349"/>
        <dbReference type="EC" id="1.1.1.34"/>
    </reaction>
</comment>
<proteinExistence type="inferred from homology"/>
<dbReference type="Pfam" id="PF12349">
    <property type="entry name" value="Sterol-sensing"/>
    <property type="match status" value="1"/>
</dbReference>
<evidence type="ECO:0000256" key="9">
    <source>
        <dbReference type="RuleBase" id="RU361219"/>
    </source>
</evidence>
<feature type="transmembrane region" description="Helical" evidence="9">
    <location>
        <begin position="142"/>
        <end position="163"/>
    </location>
</feature>
<dbReference type="GO" id="GO:0005778">
    <property type="term" value="C:peroxisomal membrane"/>
    <property type="evidence" value="ECO:0007669"/>
    <property type="project" value="TreeGrafter"/>
</dbReference>
<evidence type="ECO:0000256" key="7">
    <source>
        <dbReference type="ARBA" id="ARBA00023002"/>
    </source>
</evidence>
<evidence type="ECO:0000259" key="10">
    <source>
        <dbReference type="PROSITE" id="PS50156"/>
    </source>
</evidence>
<dbReference type="GO" id="GO:0004420">
    <property type="term" value="F:hydroxymethylglutaryl-CoA reductase (NADPH) activity"/>
    <property type="evidence" value="ECO:0007669"/>
    <property type="project" value="UniProtKB-EC"/>
</dbReference>
<dbReference type="Gene3D" id="3.30.70.420">
    <property type="entry name" value="Hydroxymethylglutaryl-CoA reductase, class I/II, NAD/NADP-binding domain"/>
    <property type="match status" value="1"/>
</dbReference>
<gene>
    <name evidence="11" type="ORF">CYBJADRAFT_124387</name>
</gene>
<dbReference type="FunFam" id="3.30.70.420:FF:000001">
    <property type="entry name" value="3-hydroxy-3-methylglutaryl coenzyme A reductase"/>
    <property type="match status" value="1"/>
</dbReference>
<dbReference type="PROSITE" id="PS50065">
    <property type="entry name" value="HMG_COA_REDUCTASE_4"/>
    <property type="match status" value="1"/>
</dbReference>
<dbReference type="Gene3D" id="1.10.3270.10">
    <property type="entry name" value="HMGR, N-terminal domain"/>
    <property type="match status" value="1"/>
</dbReference>
<dbReference type="RefSeq" id="XP_020071907.1">
    <property type="nucleotide sequence ID" value="XM_020212533.1"/>
</dbReference>
<protein>
    <recommendedName>
        <fullName evidence="9">3-hydroxy-3-methylglutaryl coenzyme A reductase</fullName>
        <shortName evidence="9">HMG-CoA reductase</shortName>
        <ecNumber evidence="9">1.1.1.34</ecNumber>
    </recommendedName>
</protein>
<dbReference type="GO" id="GO:0008299">
    <property type="term" value="P:isoprenoid biosynthetic process"/>
    <property type="evidence" value="ECO:0007669"/>
    <property type="project" value="InterPro"/>
</dbReference>
<dbReference type="OMA" id="KKWIMRA"/>
<dbReference type="OrthoDB" id="310654at2759"/>
<dbReference type="InterPro" id="IPR023282">
    <property type="entry name" value="HMG_CoA_Rdtase_N"/>
</dbReference>
<dbReference type="PRINTS" id="PR00071">
    <property type="entry name" value="HMGCOARDTASE"/>
</dbReference>
<dbReference type="InterPro" id="IPR002202">
    <property type="entry name" value="HMG_CoA_Rdtase"/>
</dbReference>
<dbReference type="EMBL" id="KV453927">
    <property type="protein sequence ID" value="ODV74868.1"/>
    <property type="molecule type" value="Genomic_DNA"/>
</dbReference>
<dbReference type="GO" id="GO:0005789">
    <property type="term" value="C:endoplasmic reticulum membrane"/>
    <property type="evidence" value="ECO:0007669"/>
    <property type="project" value="UniProtKB-SubCell"/>
</dbReference>
<dbReference type="PROSITE" id="PS00066">
    <property type="entry name" value="HMG_COA_REDUCTASE_1"/>
    <property type="match status" value="1"/>
</dbReference>
<dbReference type="SUPFAM" id="SSF56542">
    <property type="entry name" value="Substrate-binding domain of HMG-CoA reductase"/>
    <property type="match status" value="1"/>
</dbReference>
<feature type="transmembrane region" description="Helical" evidence="9">
    <location>
        <begin position="255"/>
        <end position="280"/>
    </location>
</feature>
<dbReference type="GO" id="GO:0006696">
    <property type="term" value="P:ergosterol biosynthetic process"/>
    <property type="evidence" value="ECO:0007669"/>
    <property type="project" value="UniProtKB-ARBA"/>
</dbReference>
<evidence type="ECO:0000256" key="3">
    <source>
        <dbReference type="ARBA" id="ARBA00022692"/>
    </source>
</evidence>
<dbReference type="PANTHER" id="PTHR10572:SF24">
    <property type="entry name" value="3-HYDROXY-3-METHYLGLUTARYL-COENZYME A REDUCTASE"/>
    <property type="match status" value="1"/>
</dbReference>
<evidence type="ECO:0000256" key="6">
    <source>
        <dbReference type="ARBA" id="ARBA00022989"/>
    </source>
</evidence>
<dbReference type="Pfam" id="PF00368">
    <property type="entry name" value="HMG-CoA_red"/>
    <property type="match status" value="1"/>
</dbReference>
<dbReference type="GO" id="GO:0005635">
    <property type="term" value="C:nuclear envelope"/>
    <property type="evidence" value="ECO:0007669"/>
    <property type="project" value="UniProtKB-ARBA"/>
</dbReference>
<sequence length="934" mass="101288">MFYHGASANQHWIAVDDLSKVPVDVDHYNVVPFQFRRAGEYKEPVLSGIVELDEVKFVVSQSDAAEQWQQLTAEDGTVWRSRAYHGKLGKYSDMVVGAFNKVLNLVRGAETFDIALVTCAYIAMFYTLFNLFARMRAVGSKVWLGLSTLVSSFFAFLFALYITTRVLDLSIPFLSLSEGIPFFVAVVGFNNKILLAEKVLQNQLNAQSSKNDAPTVLYQALREQGPLLLRDHLFMITAFLGCSFYASYLDGLKNFCILAALILAFDILTTSTFLSAILSLKLEINQIHRSTLLREQLEDDGLTETTVDDVLKSNSLAGTKTFTDAPSTLVTVAKVAGVSVFFGLHFYGFGSAWLSDLSAGNETNDTFTLYDAVADQIPIGSNGTLVTLFPTRFFLPEKLSTQIEAVVLSFIGLISTAARDKYISKFILFAFAVSASINVYLLNVARIHTTRLEDAIELKKPKKKASKTAVSVPKAVVVKDSETTKSSEILHSSSESESEQSSRPLEQVIELYKDGKVKTLVDDEVVSLVTAGKLPLYALEKQLGDNLRAVAIRRKAISDLADAPVLRSNKLPYLHYDYDRVFGACCENVIGYMPLPVGVAGPLIIDGKPYHIPMATTEGCLVASAMRGCKAINLGGGVTTVLTKDGMTRGPCVKFPSLKRAGQCKLWLDSDEGQEEMKKAFNSTSRFARLQHLQTALAGDLLFIRFRTVTGDAMGMNMISKGVEYALKQMTEVFGWDDMMVVSVSGNYCTDKKPAAVNWINGRGKSVVAEAIIPKDAVVKVLKSSVKAVVDVNVNKNLIGSAMAGSVGGFNAQAANMVTAVYLALGQDPAQNVESSNCITLMTETEDGDLKVSVSMPSIEVGTIGGGTILDPQGSMLELLGVRGPADVPGENARQLAKIVASIVLSGELSLVSALAAGHLVQSHMQHNRAAAKK</sequence>
<dbReference type="InterPro" id="IPR053958">
    <property type="entry name" value="HMGCR/SNAP/NPC1-like_SSD"/>
</dbReference>
<organism evidence="11 12">
    <name type="scientific">Cyberlindnera jadinii (strain ATCC 18201 / CBS 1600 / BCRC 20928 / JCM 3617 / NBRC 0987 / NRRL Y-1542)</name>
    <name type="common">Torula yeast</name>
    <name type="synonym">Candida utilis</name>
    <dbReference type="NCBI Taxonomy" id="983966"/>
    <lineage>
        <taxon>Eukaryota</taxon>
        <taxon>Fungi</taxon>
        <taxon>Dikarya</taxon>
        <taxon>Ascomycota</taxon>
        <taxon>Saccharomycotina</taxon>
        <taxon>Saccharomycetes</taxon>
        <taxon>Phaffomycetales</taxon>
        <taxon>Phaffomycetaceae</taxon>
        <taxon>Cyberlindnera</taxon>
    </lineage>
</organism>
<evidence type="ECO:0000313" key="11">
    <source>
        <dbReference type="EMBL" id="ODV74868.1"/>
    </source>
</evidence>
<dbReference type="InterPro" id="IPR004554">
    <property type="entry name" value="HMG_CoA_Rdtase_eu_arc"/>
</dbReference>
<evidence type="ECO:0000256" key="8">
    <source>
        <dbReference type="ARBA" id="ARBA00023136"/>
    </source>
</evidence>
<dbReference type="InterPro" id="IPR009029">
    <property type="entry name" value="HMG_CoA_Rdtase_sub-bd_dom_sf"/>
</dbReference>
<feature type="transmembrane region" description="Helical" evidence="9">
    <location>
        <begin position="232"/>
        <end position="249"/>
    </location>
</feature>
<accession>A0A1E4S5T0</accession>
<dbReference type="UniPathway" id="UPA00058">
    <property type="reaction ID" value="UER00103"/>
</dbReference>
<dbReference type="STRING" id="983966.A0A1E4S5T0"/>
<dbReference type="PROSITE" id="PS01192">
    <property type="entry name" value="HMG_COA_REDUCTASE_3"/>
    <property type="match status" value="1"/>
</dbReference>
<dbReference type="InterPro" id="IPR009023">
    <property type="entry name" value="HMG_CoA_Rdtase_NAD(P)-bd_sf"/>
</dbReference>
<keyword evidence="8 9" id="KW-0472">Membrane</keyword>
<comment type="pathway">
    <text evidence="9">Metabolic intermediate biosynthesis; (R)-mevalonate biosynthesis; (R)-mevalonate from acetyl-CoA: step 3/3.</text>
</comment>
<dbReference type="CDD" id="cd00643">
    <property type="entry name" value="HMG-CoA_reductase_classI"/>
    <property type="match status" value="1"/>
</dbReference>
<keyword evidence="6 9" id="KW-1133">Transmembrane helix</keyword>
<comment type="similarity">
    <text evidence="2 9">Belongs to the HMG-CoA reductase family.</text>
</comment>
<dbReference type="InterPro" id="IPR000731">
    <property type="entry name" value="SSD"/>
</dbReference>
<dbReference type="GeneID" id="30986929"/>